<name>H3C2D2_TETNG</name>
<dbReference type="GO" id="GO:0001508">
    <property type="term" value="P:action potential"/>
    <property type="evidence" value="ECO:0007669"/>
    <property type="project" value="TreeGrafter"/>
</dbReference>
<keyword evidence="2" id="KW-0813">Transport</keyword>
<evidence type="ECO:0000256" key="6">
    <source>
        <dbReference type="ARBA" id="ARBA00023136"/>
    </source>
</evidence>
<dbReference type="GeneTree" id="ENSGT00940000157371"/>
<dbReference type="Ensembl" id="ENSTNIT00000004042.1">
    <property type="protein sequence ID" value="ENSTNIP00000002400.1"/>
    <property type="gene ID" value="ENSTNIG00000000667.1"/>
</dbReference>
<dbReference type="InParanoid" id="H3C2D2"/>
<dbReference type="PANTHER" id="PTHR11537:SF172">
    <property type="entry name" value="POTASSIUM VOLTAGE-GATED CHANNEL SUBFAMILY C MEMBER 2"/>
    <property type="match status" value="1"/>
</dbReference>
<dbReference type="GO" id="GO:0045211">
    <property type="term" value="C:postsynaptic membrane"/>
    <property type="evidence" value="ECO:0007669"/>
    <property type="project" value="TreeGrafter"/>
</dbReference>
<evidence type="ECO:0000256" key="7">
    <source>
        <dbReference type="ARBA" id="ARBA00023303"/>
    </source>
</evidence>
<keyword evidence="6" id="KW-0472">Membrane</keyword>
<dbReference type="GO" id="GO:0051260">
    <property type="term" value="P:protein homooligomerization"/>
    <property type="evidence" value="ECO:0007669"/>
    <property type="project" value="InterPro"/>
</dbReference>
<dbReference type="GO" id="GO:0032809">
    <property type="term" value="C:neuronal cell body membrane"/>
    <property type="evidence" value="ECO:0007669"/>
    <property type="project" value="TreeGrafter"/>
</dbReference>
<evidence type="ECO:0000259" key="8">
    <source>
        <dbReference type="SMART" id="SM00225"/>
    </source>
</evidence>
<dbReference type="GO" id="GO:0008076">
    <property type="term" value="C:voltage-gated potassium channel complex"/>
    <property type="evidence" value="ECO:0007669"/>
    <property type="project" value="InterPro"/>
</dbReference>
<dbReference type="InterPro" id="IPR003974">
    <property type="entry name" value="K_chnl_volt-dep_Kv3"/>
</dbReference>
<dbReference type="STRING" id="99883.ENSTNIP00000002400"/>
<dbReference type="InterPro" id="IPR028325">
    <property type="entry name" value="VG_K_chnl"/>
</dbReference>
<evidence type="ECO:0000313" key="9">
    <source>
        <dbReference type="Ensembl" id="ENSTNIP00000002400.1"/>
    </source>
</evidence>
<dbReference type="Proteomes" id="UP000007303">
    <property type="component" value="Unassembled WGS sequence"/>
</dbReference>
<dbReference type="SUPFAM" id="SSF54695">
    <property type="entry name" value="POZ domain"/>
    <property type="match status" value="1"/>
</dbReference>
<reference evidence="9" key="2">
    <citation type="submission" date="2025-08" db="UniProtKB">
        <authorList>
            <consortium name="Ensembl"/>
        </authorList>
    </citation>
    <scope>IDENTIFICATION</scope>
</reference>
<evidence type="ECO:0000256" key="5">
    <source>
        <dbReference type="ARBA" id="ARBA00023065"/>
    </source>
</evidence>
<evidence type="ECO:0000256" key="4">
    <source>
        <dbReference type="ARBA" id="ARBA00022989"/>
    </source>
</evidence>
<evidence type="ECO:0000313" key="10">
    <source>
        <dbReference type="Proteomes" id="UP000007303"/>
    </source>
</evidence>
<protein>
    <recommendedName>
        <fullName evidence="8">BTB domain-containing protein</fullName>
    </recommendedName>
</protein>
<dbReference type="GO" id="GO:0032590">
    <property type="term" value="C:dendrite membrane"/>
    <property type="evidence" value="ECO:0007669"/>
    <property type="project" value="TreeGrafter"/>
</dbReference>
<dbReference type="GO" id="GO:0005251">
    <property type="term" value="F:delayed rectifier potassium channel activity"/>
    <property type="evidence" value="ECO:0007669"/>
    <property type="project" value="TreeGrafter"/>
</dbReference>
<dbReference type="InterPro" id="IPR011333">
    <property type="entry name" value="SKP1/BTB/POZ_sf"/>
</dbReference>
<dbReference type="GO" id="GO:0042734">
    <property type="term" value="C:presynaptic membrane"/>
    <property type="evidence" value="ECO:0007669"/>
    <property type="project" value="TreeGrafter"/>
</dbReference>
<reference evidence="9" key="3">
    <citation type="submission" date="2025-09" db="UniProtKB">
        <authorList>
            <consortium name="Ensembl"/>
        </authorList>
    </citation>
    <scope>IDENTIFICATION</scope>
</reference>
<keyword evidence="10" id="KW-1185">Reference proteome</keyword>
<dbReference type="FunFam" id="3.30.710.10:FF:000002">
    <property type="entry name" value="Potassium voltage-gated channel subfamily C member 2"/>
    <property type="match status" value="1"/>
</dbReference>
<evidence type="ECO:0000256" key="1">
    <source>
        <dbReference type="ARBA" id="ARBA00004141"/>
    </source>
</evidence>
<dbReference type="GO" id="GO:0043679">
    <property type="term" value="C:axon terminus"/>
    <property type="evidence" value="ECO:0007669"/>
    <property type="project" value="TreeGrafter"/>
</dbReference>
<accession>H3C2D2</accession>
<dbReference type="PRINTS" id="PR00169">
    <property type="entry name" value="KCHANNEL"/>
</dbReference>
<keyword evidence="4" id="KW-1133">Transmembrane helix</keyword>
<organism evidence="9 10">
    <name type="scientific">Tetraodon nigroviridis</name>
    <name type="common">Spotted green pufferfish</name>
    <name type="synonym">Chelonodon nigroviridis</name>
    <dbReference type="NCBI Taxonomy" id="99883"/>
    <lineage>
        <taxon>Eukaryota</taxon>
        <taxon>Metazoa</taxon>
        <taxon>Chordata</taxon>
        <taxon>Craniata</taxon>
        <taxon>Vertebrata</taxon>
        <taxon>Euteleostomi</taxon>
        <taxon>Actinopterygii</taxon>
        <taxon>Neopterygii</taxon>
        <taxon>Teleostei</taxon>
        <taxon>Neoteleostei</taxon>
        <taxon>Acanthomorphata</taxon>
        <taxon>Eupercaria</taxon>
        <taxon>Tetraodontiformes</taxon>
        <taxon>Tetradontoidea</taxon>
        <taxon>Tetraodontidae</taxon>
        <taxon>Tetraodon</taxon>
    </lineage>
</organism>
<dbReference type="InterPro" id="IPR000210">
    <property type="entry name" value="BTB/POZ_dom"/>
</dbReference>
<evidence type="ECO:0000256" key="2">
    <source>
        <dbReference type="ARBA" id="ARBA00022448"/>
    </source>
</evidence>
<reference evidence="10" key="1">
    <citation type="journal article" date="2004" name="Nature">
        <title>Genome duplication in the teleost fish Tetraodon nigroviridis reveals the early vertebrate proto-karyotype.</title>
        <authorList>
            <person name="Jaillon O."/>
            <person name="Aury J.-M."/>
            <person name="Brunet F."/>
            <person name="Petit J.-L."/>
            <person name="Stange-Thomann N."/>
            <person name="Mauceli E."/>
            <person name="Bouneau L."/>
            <person name="Fischer C."/>
            <person name="Ozouf-Costaz C."/>
            <person name="Bernot A."/>
            <person name="Nicaud S."/>
            <person name="Jaffe D."/>
            <person name="Fisher S."/>
            <person name="Lutfalla G."/>
            <person name="Dossat C."/>
            <person name="Segurens B."/>
            <person name="Dasilva C."/>
            <person name="Salanoubat M."/>
            <person name="Levy M."/>
            <person name="Boudet N."/>
            <person name="Castellano S."/>
            <person name="Anthouard V."/>
            <person name="Jubin C."/>
            <person name="Castelli V."/>
            <person name="Katinka M."/>
            <person name="Vacherie B."/>
            <person name="Biemont C."/>
            <person name="Skalli Z."/>
            <person name="Cattolico L."/>
            <person name="Poulain J."/>
            <person name="De Berardinis V."/>
            <person name="Cruaud C."/>
            <person name="Duprat S."/>
            <person name="Brottier P."/>
            <person name="Coutanceau J.-P."/>
            <person name="Gouzy J."/>
            <person name="Parra G."/>
            <person name="Lardier G."/>
            <person name="Chapple C."/>
            <person name="McKernan K.J."/>
            <person name="McEwan P."/>
            <person name="Bosak S."/>
            <person name="Kellis M."/>
            <person name="Volff J.-N."/>
            <person name="Guigo R."/>
            <person name="Zody M.C."/>
            <person name="Mesirov J."/>
            <person name="Lindblad-Toh K."/>
            <person name="Birren B."/>
            <person name="Nusbaum C."/>
            <person name="Kahn D."/>
            <person name="Robinson-Rechavi M."/>
            <person name="Laudet V."/>
            <person name="Schachter V."/>
            <person name="Quetier F."/>
            <person name="Saurin W."/>
            <person name="Scarpelli C."/>
            <person name="Wincker P."/>
            <person name="Lander E.S."/>
            <person name="Weissenbach J."/>
            <person name="Roest Crollius H."/>
        </authorList>
    </citation>
    <scope>NUCLEOTIDE SEQUENCE [LARGE SCALE GENOMIC DNA]</scope>
</reference>
<keyword evidence="7" id="KW-0407">Ion channel</keyword>
<dbReference type="HOGENOM" id="CLU_391780_0_0_1"/>
<comment type="subcellular location">
    <subcellularLocation>
        <location evidence="1">Membrane</location>
        <topology evidence="1">Multi-pass membrane protein</topology>
    </subcellularLocation>
</comment>
<dbReference type="SMART" id="SM00225">
    <property type="entry name" value="BTB"/>
    <property type="match status" value="1"/>
</dbReference>
<dbReference type="InterPro" id="IPR003131">
    <property type="entry name" value="T1-type_BTB"/>
</dbReference>
<dbReference type="Gene3D" id="3.30.710.10">
    <property type="entry name" value="Potassium Channel Kv1.1, Chain A"/>
    <property type="match status" value="1"/>
</dbReference>
<keyword evidence="3" id="KW-0812">Transmembrane</keyword>
<proteinExistence type="predicted"/>
<dbReference type="AlphaFoldDB" id="H3C2D2"/>
<dbReference type="Pfam" id="PF02214">
    <property type="entry name" value="BTB_2"/>
    <property type="match status" value="1"/>
</dbReference>
<feature type="domain" description="BTB" evidence="8">
    <location>
        <begin position="525"/>
        <end position="627"/>
    </location>
</feature>
<sequence length="704" mass="80341">MFECFWKQWKQKKAEFSSLRQWWEVGKAQIRVFCQQYTCFSMANAKVAVKDLEASIKNIEEGLHRNPDPTRNQGLREKRLELSTLLPERVKGALVRSCFLQLKDMDAPTSFFFNLEKSAAQRKQMTSQRKQMTCLKLPGGRVTTSLSEIRSCAMDFYTELFGAEYCSLEGRGELLEGLPQLTQEERETLDRKLTLEELTAAVNQLALGRAPSIDGLSTDFFRRFWSILGQDLHSVLLECLRTGSLPGLINIQARIATSRIQTAQRILYTSGPGWIETARLLLRRAGRLGYDKQLFLLQPENVCQSGLAPFYSSVLQAWMTFRFTRTTEETAGMWVFEEPLFFNSFLREENEAPRQSASLRARFRAAGCTKLGHLMAPSCLENLRMKSNITSVRLFNRVVEEVSGALPQNLREFAGDAFLCAQWTEHGEYSFPSLLIGPEMGGWQEGGNQLLSFTTPHLGKFKDVKKKSIYQACMKVLNLQSLTGLKESRWAEVFGPDHMDPGVEEECIFCGETETLAHLFFDDNERIILNVGGTRHETYKTTLKTLPGTRLALLASDSDIDSYNARTNEYFFDRHPGVFAYVLNYYRTGKLHCPADVCGPLFEEELSFWGIDETDVEPCCWMTYRQHRDAEEALDVFELNVDNGDEDEDIGKRLGIQDIAADSHGNLWRKWQPVIWNLFEDPYSSRAARVRAHGRVLGLIFTVL</sequence>
<dbReference type="PRINTS" id="PR01498">
    <property type="entry name" value="SHAWCHANNEL"/>
</dbReference>
<evidence type="ECO:0000256" key="3">
    <source>
        <dbReference type="ARBA" id="ARBA00022692"/>
    </source>
</evidence>
<keyword evidence="5" id="KW-0406">Ion transport</keyword>
<dbReference type="PANTHER" id="PTHR11537">
    <property type="entry name" value="VOLTAGE-GATED POTASSIUM CHANNEL"/>
    <property type="match status" value="1"/>
</dbReference>